<name>A0A9N9AQY3_9GLOM</name>
<evidence type="ECO:0000256" key="2">
    <source>
        <dbReference type="ARBA" id="ARBA00023128"/>
    </source>
</evidence>
<comment type="caution">
    <text evidence="4">The sequence shown here is derived from an EMBL/GenBank/DDBJ whole genome shotgun (WGS) entry which is preliminary data.</text>
</comment>
<gene>
    <name evidence="4" type="ORF">POCULU_LOCUS4462</name>
</gene>
<dbReference type="InterPro" id="IPR036249">
    <property type="entry name" value="Thioredoxin-like_sf"/>
</dbReference>
<sequence length="145" mass="16370">MPKRIPTISHIASLVLDLRTGLGAAKLSPSVKKITLFTTSRRGGVTAKKFWRQHLPRIAYNNPHVEFEVKVKDELNVRPRLYVSFEDANKKPLKIDCSHLKTPDGVCRRLLHEADGVPALLIGEDALADVVGSRQNKPRWEYYST</sequence>
<dbReference type="InterPro" id="IPR007741">
    <property type="entry name" value="Ribosomal_mL43/mS25/NADH_DH"/>
</dbReference>
<dbReference type="GO" id="GO:0005739">
    <property type="term" value="C:mitochondrion"/>
    <property type="evidence" value="ECO:0007669"/>
    <property type="project" value="UniProtKB-SubCell"/>
</dbReference>
<reference evidence="4" key="1">
    <citation type="submission" date="2021-06" db="EMBL/GenBank/DDBJ databases">
        <authorList>
            <person name="Kallberg Y."/>
            <person name="Tangrot J."/>
            <person name="Rosling A."/>
        </authorList>
    </citation>
    <scope>NUCLEOTIDE SEQUENCE</scope>
    <source>
        <strain evidence="4">IA702</strain>
    </source>
</reference>
<keyword evidence="2" id="KW-0496">Mitochondrion</keyword>
<dbReference type="EMBL" id="CAJVPJ010000580">
    <property type="protein sequence ID" value="CAG8539463.1"/>
    <property type="molecule type" value="Genomic_DNA"/>
</dbReference>
<dbReference type="AlphaFoldDB" id="A0A9N9AQY3"/>
<feature type="domain" description="Ribosomal protein/NADH dehydrogenase" evidence="3">
    <location>
        <begin position="41"/>
        <end position="117"/>
    </location>
</feature>
<accession>A0A9N9AQY3</accession>
<protein>
    <submittedName>
        <fullName evidence="4">2762_t:CDS:1</fullName>
    </submittedName>
</protein>
<keyword evidence="5" id="KW-1185">Reference proteome</keyword>
<evidence type="ECO:0000313" key="5">
    <source>
        <dbReference type="Proteomes" id="UP000789572"/>
    </source>
</evidence>
<proteinExistence type="predicted"/>
<dbReference type="SUPFAM" id="SSF52833">
    <property type="entry name" value="Thioredoxin-like"/>
    <property type="match status" value="1"/>
</dbReference>
<dbReference type="Gene3D" id="3.40.30.10">
    <property type="entry name" value="Glutaredoxin"/>
    <property type="match status" value="1"/>
</dbReference>
<evidence type="ECO:0000256" key="1">
    <source>
        <dbReference type="ARBA" id="ARBA00004173"/>
    </source>
</evidence>
<dbReference type="Pfam" id="PF05047">
    <property type="entry name" value="L51_S25_CI-B8"/>
    <property type="match status" value="1"/>
</dbReference>
<dbReference type="Proteomes" id="UP000789572">
    <property type="component" value="Unassembled WGS sequence"/>
</dbReference>
<evidence type="ECO:0000259" key="3">
    <source>
        <dbReference type="SMART" id="SM00916"/>
    </source>
</evidence>
<dbReference type="OrthoDB" id="1696305at2759"/>
<dbReference type="SMART" id="SM00916">
    <property type="entry name" value="L51_S25_CI-B8"/>
    <property type="match status" value="1"/>
</dbReference>
<organism evidence="4 5">
    <name type="scientific">Paraglomus occultum</name>
    <dbReference type="NCBI Taxonomy" id="144539"/>
    <lineage>
        <taxon>Eukaryota</taxon>
        <taxon>Fungi</taxon>
        <taxon>Fungi incertae sedis</taxon>
        <taxon>Mucoromycota</taxon>
        <taxon>Glomeromycotina</taxon>
        <taxon>Glomeromycetes</taxon>
        <taxon>Paraglomerales</taxon>
        <taxon>Paraglomeraceae</taxon>
        <taxon>Paraglomus</taxon>
    </lineage>
</organism>
<comment type="subcellular location">
    <subcellularLocation>
        <location evidence="1">Mitochondrion</location>
    </subcellularLocation>
</comment>
<evidence type="ECO:0000313" key="4">
    <source>
        <dbReference type="EMBL" id="CAG8539463.1"/>
    </source>
</evidence>